<dbReference type="KEGG" id="ome:OLMES_0977"/>
<dbReference type="InterPro" id="IPR050078">
    <property type="entry name" value="Ribosomal_L11_MeTrfase_PrmA"/>
</dbReference>
<sequence length="299" mass="33180">MPWIQFVVRAEEKQAHRVEDLFLTLGACSVTFTDAEDQPVLEPAPGETPIWAQTQVTGLFDAGVNTTQITQALRSAYHKQTGQELAQVNVEILEDKDWEREWMENFHPIRCGERLWICPSWREPPEPDAVNLLLDPGLAFGTGTHPTTFLCLEWLDKQTLHQHKVVDFGCGSGILAISALLLGAESATGIDIDPQALLASRENATRNNLDPDRLKLYLPTELEPDNSVAGDIVIANILAQPLLQLADQISNMVKPGGKLALSGIIANQAEQIIARYQSDFDLDPVREKDDWVLISGTRR</sequence>
<dbReference type="NCBIfam" id="TIGR00406">
    <property type="entry name" value="prmA"/>
    <property type="match status" value="1"/>
</dbReference>
<dbReference type="HAMAP" id="MF_00735">
    <property type="entry name" value="Methyltr_PrmA"/>
    <property type="match status" value="1"/>
</dbReference>
<comment type="catalytic activity">
    <reaction evidence="6">
        <text>L-lysyl-[protein] + 3 S-adenosyl-L-methionine = N(6),N(6),N(6)-trimethyl-L-lysyl-[protein] + 3 S-adenosyl-L-homocysteine + 3 H(+)</text>
        <dbReference type="Rhea" id="RHEA:54192"/>
        <dbReference type="Rhea" id="RHEA-COMP:9752"/>
        <dbReference type="Rhea" id="RHEA-COMP:13826"/>
        <dbReference type="ChEBI" id="CHEBI:15378"/>
        <dbReference type="ChEBI" id="CHEBI:29969"/>
        <dbReference type="ChEBI" id="CHEBI:57856"/>
        <dbReference type="ChEBI" id="CHEBI:59789"/>
        <dbReference type="ChEBI" id="CHEBI:61961"/>
    </reaction>
</comment>
<dbReference type="PIRSF" id="PIRSF000401">
    <property type="entry name" value="RPL11_MTase"/>
    <property type="match status" value="1"/>
</dbReference>
<evidence type="ECO:0000256" key="4">
    <source>
        <dbReference type="ARBA" id="ARBA00022679"/>
    </source>
</evidence>
<comment type="similarity">
    <text evidence="1 6">Belongs to the methyltransferase superfamily. PrmA family.</text>
</comment>
<dbReference type="SUPFAM" id="SSF53335">
    <property type="entry name" value="S-adenosyl-L-methionine-dependent methyltransferases"/>
    <property type="match status" value="1"/>
</dbReference>
<dbReference type="InterPro" id="IPR029063">
    <property type="entry name" value="SAM-dependent_MTases_sf"/>
</dbReference>
<dbReference type="EMBL" id="CP021425">
    <property type="protein sequence ID" value="ARU55064.1"/>
    <property type="molecule type" value="Genomic_DNA"/>
</dbReference>
<evidence type="ECO:0000256" key="3">
    <source>
        <dbReference type="ARBA" id="ARBA00022603"/>
    </source>
</evidence>
<dbReference type="Proteomes" id="UP000196027">
    <property type="component" value="Chromosome"/>
</dbReference>
<keyword evidence="3 6" id="KW-0489">Methyltransferase</keyword>
<dbReference type="InterPro" id="IPR004498">
    <property type="entry name" value="Ribosomal_PrmA_MeTrfase"/>
</dbReference>
<dbReference type="EC" id="2.1.1.-" evidence="6"/>
<protein>
    <recommendedName>
        <fullName evidence="6">Ribosomal protein L11 methyltransferase</fullName>
        <shortName evidence="6">L11 Mtase</shortName>
        <ecNumber evidence="6">2.1.1.-</ecNumber>
    </recommendedName>
</protein>
<name>A0A1Y0I6K8_9GAMM</name>
<keyword evidence="2 6" id="KW-0963">Cytoplasm</keyword>
<feature type="binding site" evidence="6">
    <location>
        <position position="169"/>
    </location>
    <ligand>
        <name>S-adenosyl-L-methionine</name>
        <dbReference type="ChEBI" id="CHEBI:59789"/>
    </ligand>
</feature>
<dbReference type="PANTHER" id="PTHR43648:SF1">
    <property type="entry name" value="ELECTRON TRANSFER FLAVOPROTEIN BETA SUBUNIT LYSINE METHYLTRANSFERASE"/>
    <property type="match status" value="1"/>
</dbReference>
<comment type="subcellular location">
    <subcellularLocation>
        <location evidence="6">Cytoplasm</location>
    </subcellularLocation>
</comment>
<evidence type="ECO:0000256" key="6">
    <source>
        <dbReference type="HAMAP-Rule" id="MF_00735"/>
    </source>
</evidence>
<keyword evidence="7" id="KW-0689">Ribosomal protein</keyword>
<dbReference type="RefSeq" id="WP_087460207.1">
    <property type="nucleotide sequence ID" value="NZ_CP021425.1"/>
</dbReference>
<accession>A0A1Y0I6K8</accession>
<dbReference type="PANTHER" id="PTHR43648">
    <property type="entry name" value="ELECTRON TRANSFER FLAVOPROTEIN BETA SUBUNIT LYSINE METHYLTRANSFERASE"/>
    <property type="match status" value="1"/>
</dbReference>
<feature type="binding site" evidence="6">
    <location>
        <position position="148"/>
    </location>
    <ligand>
        <name>S-adenosyl-L-methionine</name>
        <dbReference type="ChEBI" id="CHEBI:59789"/>
    </ligand>
</feature>
<organism evidence="7 8">
    <name type="scientific">Oleiphilus messinensis</name>
    <dbReference type="NCBI Taxonomy" id="141451"/>
    <lineage>
        <taxon>Bacteria</taxon>
        <taxon>Pseudomonadati</taxon>
        <taxon>Pseudomonadota</taxon>
        <taxon>Gammaproteobacteria</taxon>
        <taxon>Oceanospirillales</taxon>
        <taxon>Oleiphilaceae</taxon>
        <taxon>Oleiphilus</taxon>
    </lineage>
</organism>
<dbReference type="GO" id="GO:0005840">
    <property type="term" value="C:ribosome"/>
    <property type="evidence" value="ECO:0007669"/>
    <property type="project" value="UniProtKB-KW"/>
</dbReference>
<proteinExistence type="inferred from homology"/>
<comment type="function">
    <text evidence="6">Methylates ribosomal protein L11.</text>
</comment>
<dbReference type="AlphaFoldDB" id="A0A1Y0I6K8"/>
<evidence type="ECO:0000313" key="7">
    <source>
        <dbReference type="EMBL" id="ARU55064.1"/>
    </source>
</evidence>
<dbReference type="Pfam" id="PF06325">
    <property type="entry name" value="PrmA"/>
    <property type="match status" value="1"/>
</dbReference>
<dbReference type="GO" id="GO:0005829">
    <property type="term" value="C:cytosol"/>
    <property type="evidence" value="ECO:0007669"/>
    <property type="project" value="TreeGrafter"/>
</dbReference>
<keyword evidence="4 6" id="KW-0808">Transferase</keyword>
<feature type="binding site" evidence="6">
    <location>
        <position position="191"/>
    </location>
    <ligand>
        <name>S-adenosyl-L-methionine</name>
        <dbReference type="ChEBI" id="CHEBI:59789"/>
    </ligand>
</feature>
<keyword evidence="7" id="KW-0687">Ribonucleoprotein</keyword>
<evidence type="ECO:0000313" key="8">
    <source>
        <dbReference type="Proteomes" id="UP000196027"/>
    </source>
</evidence>
<dbReference type="OrthoDB" id="9785995at2"/>
<keyword evidence="5 6" id="KW-0949">S-adenosyl-L-methionine</keyword>
<reference evidence="7 8" key="1">
    <citation type="submission" date="2017-05" db="EMBL/GenBank/DDBJ databases">
        <title>Genomic insights into alkan degradation activity of Oleiphilus messinensis.</title>
        <authorList>
            <person name="Kozyavkin S.A."/>
            <person name="Slesarev A.I."/>
            <person name="Golyshin P.N."/>
            <person name="Korzhenkov A."/>
            <person name="Golyshina O.N."/>
            <person name="Toshchakov S.V."/>
        </authorList>
    </citation>
    <scope>NUCLEOTIDE SEQUENCE [LARGE SCALE GENOMIC DNA]</scope>
    <source>
        <strain evidence="7 8">ME102</strain>
    </source>
</reference>
<keyword evidence="8" id="KW-1185">Reference proteome</keyword>
<evidence type="ECO:0000256" key="5">
    <source>
        <dbReference type="ARBA" id="ARBA00022691"/>
    </source>
</evidence>
<evidence type="ECO:0000256" key="2">
    <source>
        <dbReference type="ARBA" id="ARBA00022490"/>
    </source>
</evidence>
<gene>
    <name evidence="6" type="primary">prmA</name>
    <name evidence="7" type="ORF">OLMES_0977</name>
</gene>
<dbReference type="GO" id="GO:0032259">
    <property type="term" value="P:methylation"/>
    <property type="evidence" value="ECO:0007669"/>
    <property type="project" value="UniProtKB-KW"/>
</dbReference>
<dbReference type="GO" id="GO:0016279">
    <property type="term" value="F:protein-lysine N-methyltransferase activity"/>
    <property type="evidence" value="ECO:0007669"/>
    <property type="project" value="TreeGrafter"/>
</dbReference>
<evidence type="ECO:0000256" key="1">
    <source>
        <dbReference type="ARBA" id="ARBA00009741"/>
    </source>
</evidence>
<dbReference type="CDD" id="cd02440">
    <property type="entry name" value="AdoMet_MTases"/>
    <property type="match status" value="1"/>
</dbReference>
<dbReference type="Gene3D" id="3.40.50.150">
    <property type="entry name" value="Vaccinia Virus protein VP39"/>
    <property type="match status" value="1"/>
</dbReference>
<feature type="binding site" evidence="6">
    <location>
        <position position="236"/>
    </location>
    <ligand>
        <name>S-adenosyl-L-methionine</name>
        <dbReference type="ChEBI" id="CHEBI:59789"/>
    </ligand>
</feature>